<comment type="caution">
    <text evidence="1">The sequence shown here is derived from an EMBL/GenBank/DDBJ whole genome shotgun (WGS) entry which is preliminary data.</text>
</comment>
<dbReference type="Proteomes" id="UP001163321">
    <property type="component" value="Chromosome 3"/>
</dbReference>
<protein>
    <submittedName>
        <fullName evidence="1">Uncharacterized protein</fullName>
    </submittedName>
</protein>
<accession>A0ACC0WB15</accession>
<name>A0ACC0WB15_9STRA</name>
<dbReference type="EMBL" id="CM047582">
    <property type="protein sequence ID" value="KAI9915289.1"/>
    <property type="molecule type" value="Genomic_DNA"/>
</dbReference>
<sequence>MKNLLQLSVVFISVVLVPLIWYSTLMPQWLAQSGERNETVYYTQGMGIWLNYTEHVGDLSFDPGNSLLTQQAFCARTVGELHKQFCQVMEVYCGPAITFLQLMLSVMAGVALLVVIWSIHVITTTRCTIADTYLMHLCVFNCVGCLASALVWYFFVFRRIMNSAFYQDQFNRCSENNTNRTCWQFGVCVYFLVAGGMLYLILAVLVTMHVTNKFRCFNQLLQHMYETAALIDVPPPLVDLKTLVVATRKNETIGSAEMALDVEEYLRSTKLEPLKKHPSAVF</sequence>
<proteinExistence type="predicted"/>
<evidence type="ECO:0000313" key="2">
    <source>
        <dbReference type="Proteomes" id="UP001163321"/>
    </source>
</evidence>
<organism evidence="1 2">
    <name type="scientific">Peronosclerospora sorghi</name>
    <dbReference type="NCBI Taxonomy" id="230839"/>
    <lineage>
        <taxon>Eukaryota</taxon>
        <taxon>Sar</taxon>
        <taxon>Stramenopiles</taxon>
        <taxon>Oomycota</taxon>
        <taxon>Peronosporomycetes</taxon>
        <taxon>Peronosporales</taxon>
        <taxon>Peronosporaceae</taxon>
        <taxon>Peronosclerospora</taxon>
    </lineage>
</organism>
<keyword evidence="2" id="KW-1185">Reference proteome</keyword>
<gene>
    <name evidence="1" type="ORF">PsorP6_007691</name>
</gene>
<reference evidence="1 2" key="1">
    <citation type="journal article" date="2022" name="bioRxiv">
        <title>The genome of the oomycete Peronosclerospora sorghi, a cosmopolitan pathogen of maize and sorghum, is inflated with dispersed pseudogenes.</title>
        <authorList>
            <person name="Fletcher K."/>
            <person name="Martin F."/>
            <person name="Isakeit T."/>
            <person name="Cavanaugh K."/>
            <person name="Magill C."/>
            <person name="Michelmore R."/>
        </authorList>
    </citation>
    <scope>NUCLEOTIDE SEQUENCE [LARGE SCALE GENOMIC DNA]</scope>
    <source>
        <strain evidence="1">P6</strain>
    </source>
</reference>
<evidence type="ECO:0000313" key="1">
    <source>
        <dbReference type="EMBL" id="KAI9915289.1"/>
    </source>
</evidence>